<proteinExistence type="predicted"/>
<protein>
    <submittedName>
        <fullName evidence="1">Uncharacterized protein</fullName>
    </submittedName>
</protein>
<evidence type="ECO:0000313" key="2">
    <source>
        <dbReference type="Proteomes" id="UP000193303"/>
    </source>
</evidence>
<dbReference type="OrthoDB" id="6712183at2"/>
<dbReference type="AlphaFoldDB" id="A0A1X3D354"/>
<accession>A0A1X3D354</accession>
<dbReference type="Proteomes" id="UP000193303">
    <property type="component" value="Unassembled WGS sequence"/>
</dbReference>
<reference evidence="2" key="1">
    <citation type="submission" date="2017-01" db="EMBL/GenBank/DDBJ databases">
        <authorList>
            <person name="Mah S.A."/>
            <person name="Swanson W.J."/>
            <person name="Moy G.W."/>
            <person name="Vacquier V.D."/>
        </authorList>
    </citation>
    <scope>NUCLEOTIDE SEQUENCE [LARGE SCALE GENOMIC DNA]</scope>
    <source>
        <strain evidence="2">124861</strain>
    </source>
</reference>
<comment type="caution">
    <text evidence="1">The sequence shown here is derived from an EMBL/GenBank/DDBJ whole genome shotgun (WGS) entry which is preliminary data.</text>
</comment>
<organism evidence="1 2">
    <name type="scientific">Neisseria dumasiana</name>
    <dbReference type="NCBI Taxonomy" id="1931275"/>
    <lineage>
        <taxon>Bacteria</taxon>
        <taxon>Pseudomonadati</taxon>
        <taxon>Pseudomonadota</taxon>
        <taxon>Betaproteobacteria</taxon>
        <taxon>Neisseriales</taxon>
        <taxon>Neisseriaceae</taxon>
        <taxon>Neisseria</taxon>
    </lineage>
</organism>
<dbReference type="EMBL" id="MTAB01000070">
    <property type="protein sequence ID" value="OSI14134.1"/>
    <property type="molecule type" value="Genomic_DNA"/>
</dbReference>
<evidence type="ECO:0000313" key="1">
    <source>
        <dbReference type="EMBL" id="OSI14134.1"/>
    </source>
</evidence>
<sequence length="108" mass="13148">MNLENKLEDFLHHISINQDNLDEWYLSDFIDENIKILSSYESFEFMKKIIPYLVNYPEYGYELLEITQELKRQADTTEIFYNDDIPKKLIEMHVDDEYLTKIINNIFK</sequence>
<name>A0A1X3D354_9NEIS</name>
<dbReference type="RefSeq" id="WP_085360981.1">
    <property type="nucleotide sequence ID" value="NZ_MTAB01000070.1"/>
</dbReference>
<gene>
    <name evidence="1" type="ORF">BV912_12700</name>
</gene>